<dbReference type="PANTHER" id="PTHR12499:SF0">
    <property type="entry name" value="OPTIC ATROPHY 3 PROTEIN"/>
    <property type="match status" value="1"/>
</dbReference>
<feature type="coiled-coil region" evidence="3">
    <location>
        <begin position="129"/>
        <end position="163"/>
    </location>
</feature>
<dbReference type="AlphaFoldDB" id="A0A8J5XBL8"/>
<organism evidence="4 5">
    <name type="scientific">Diacronema lutheri</name>
    <name type="common">Unicellular marine alga</name>
    <name type="synonym">Monochrysis lutheri</name>
    <dbReference type="NCBI Taxonomy" id="2081491"/>
    <lineage>
        <taxon>Eukaryota</taxon>
        <taxon>Haptista</taxon>
        <taxon>Haptophyta</taxon>
        <taxon>Pavlovophyceae</taxon>
        <taxon>Pavlovales</taxon>
        <taxon>Pavlovaceae</taxon>
        <taxon>Diacronema</taxon>
    </lineage>
</organism>
<keyword evidence="2 3" id="KW-0175">Coiled coil</keyword>
<gene>
    <name evidence="4" type="ORF">KFE25_003866</name>
</gene>
<evidence type="ECO:0000256" key="2">
    <source>
        <dbReference type="ARBA" id="ARBA00023054"/>
    </source>
</evidence>
<dbReference type="PANTHER" id="PTHR12499">
    <property type="entry name" value="OPTIC ATROPHY 3 PROTEIN OPA3"/>
    <property type="match status" value="1"/>
</dbReference>
<evidence type="ECO:0000256" key="3">
    <source>
        <dbReference type="SAM" id="Coils"/>
    </source>
</evidence>
<accession>A0A8J5XBL8</accession>
<comment type="similarity">
    <text evidence="1">Belongs to the OPA3 family.</text>
</comment>
<evidence type="ECO:0000313" key="4">
    <source>
        <dbReference type="EMBL" id="KAG8463593.1"/>
    </source>
</evidence>
<name>A0A8J5XBL8_DIALT</name>
<dbReference type="EMBL" id="JAGTXO010000015">
    <property type="protein sequence ID" value="KAG8463593.1"/>
    <property type="molecule type" value="Genomic_DNA"/>
</dbReference>
<reference evidence="4" key="1">
    <citation type="submission" date="2021-05" db="EMBL/GenBank/DDBJ databases">
        <title>The genome of the haptophyte Pavlova lutheri (Diacronema luteri, Pavlovales) - a model for lipid biosynthesis in eukaryotic algae.</title>
        <authorList>
            <person name="Hulatt C.J."/>
            <person name="Posewitz M.C."/>
        </authorList>
    </citation>
    <scope>NUCLEOTIDE SEQUENCE</scope>
    <source>
        <strain evidence="4">NIVA-4/92</strain>
    </source>
</reference>
<dbReference type="GO" id="GO:0005739">
    <property type="term" value="C:mitochondrion"/>
    <property type="evidence" value="ECO:0007669"/>
    <property type="project" value="TreeGrafter"/>
</dbReference>
<protein>
    <submittedName>
        <fullName evidence="4">Uncharacterized protein</fullName>
    </submittedName>
</protein>
<sequence length="170" mass="18856">MALALGAKLSLVVVKQISKPIATFVKREAKAHPMLAIPLEYAGSTTHRLGINLQRVILGKGMLSRGSIATVAPLTREHAVDLGAELLGETVIFSIAGGTVAIEMVRQNRAKQAAERKAVGNERQQWEAFRTATLERDEMRRDIEDLKRQLAELQAQTQQQSQRSGRWFSR</sequence>
<evidence type="ECO:0000256" key="1">
    <source>
        <dbReference type="ARBA" id="ARBA00007584"/>
    </source>
</evidence>
<keyword evidence="5" id="KW-1185">Reference proteome</keyword>
<proteinExistence type="inferred from homology"/>
<comment type="caution">
    <text evidence="4">The sequence shown here is derived from an EMBL/GenBank/DDBJ whole genome shotgun (WGS) entry which is preliminary data.</text>
</comment>
<dbReference type="GO" id="GO:0019216">
    <property type="term" value="P:regulation of lipid metabolic process"/>
    <property type="evidence" value="ECO:0007669"/>
    <property type="project" value="TreeGrafter"/>
</dbReference>
<dbReference type="InterPro" id="IPR010754">
    <property type="entry name" value="OPA3-like"/>
</dbReference>
<dbReference type="Proteomes" id="UP000751190">
    <property type="component" value="Unassembled WGS sequence"/>
</dbReference>
<dbReference type="OrthoDB" id="2129069at2759"/>
<evidence type="ECO:0000313" key="5">
    <source>
        <dbReference type="Proteomes" id="UP000751190"/>
    </source>
</evidence>
<dbReference type="Pfam" id="PF07047">
    <property type="entry name" value="OPA3"/>
    <property type="match status" value="1"/>
</dbReference>